<dbReference type="Pfam" id="PF12450">
    <property type="entry name" value="vWF_A"/>
    <property type="match status" value="1"/>
</dbReference>
<protein>
    <submittedName>
        <fullName evidence="3">VWA domain-containing protein</fullName>
    </submittedName>
</protein>
<dbReference type="InterPro" id="IPR021908">
    <property type="entry name" value="YfbK_C"/>
</dbReference>
<organism evidence="3 4">
    <name type="scientific">Hafnia paralvei</name>
    <dbReference type="NCBI Taxonomy" id="546367"/>
    <lineage>
        <taxon>Bacteria</taxon>
        <taxon>Pseudomonadati</taxon>
        <taxon>Pseudomonadota</taxon>
        <taxon>Gammaproteobacteria</taxon>
        <taxon>Enterobacterales</taxon>
        <taxon>Hafniaceae</taxon>
        <taxon>Hafnia</taxon>
    </lineage>
</organism>
<evidence type="ECO:0000313" key="4">
    <source>
        <dbReference type="Proteomes" id="UP000218796"/>
    </source>
</evidence>
<dbReference type="InterPro" id="IPR036465">
    <property type="entry name" value="vWFA_dom_sf"/>
</dbReference>
<dbReference type="PANTHER" id="PTHR10579">
    <property type="entry name" value="CALCIUM-ACTIVATED CHLORIDE CHANNEL REGULATOR"/>
    <property type="match status" value="1"/>
</dbReference>
<feature type="domain" description="VWFA" evidence="2">
    <location>
        <begin position="167"/>
        <end position="345"/>
    </location>
</feature>
<reference evidence="3 4" key="1">
    <citation type="submission" date="2017-08" db="EMBL/GenBank/DDBJ databases">
        <title>Draft Genome Sequence of Hafnia alvei CITHA-6 Isolated from Raw Bovine Milk.</title>
        <authorList>
            <person name="Culligan E.P."/>
            <person name="Mcsweeney A."/>
            <person name="O'Doherty C."/>
            <person name="Gleeson E."/>
            <person name="O'Riordan D."/>
            <person name="Sleator R.D."/>
        </authorList>
    </citation>
    <scope>NUCLEOTIDE SEQUENCE [LARGE SCALE GENOMIC DNA]</scope>
    <source>
        <strain evidence="3 4">CITHA-6</strain>
    </source>
</reference>
<dbReference type="Proteomes" id="UP000218796">
    <property type="component" value="Unassembled WGS sequence"/>
</dbReference>
<feature type="chain" id="PRO_5012697246" evidence="1">
    <location>
        <begin position="25"/>
        <end position="544"/>
    </location>
</feature>
<feature type="signal peptide" evidence="1">
    <location>
        <begin position="1"/>
        <end position="24"/>
    </location>
</feature>
<evidence type="ECO:0000256" key="1">
    <source>
        <dbReference type="SAM" id="SignalP"/>
    </source>
</evidence>
<dbReference type="InterPro" id="IPR002035">
    <property type="entry name" value="VWF_A"/>
</dbReference>
<evidence type="ECO:0000313" key="3">
    <source>
        <dbReference type="EMBL" id="PAV96822.1"/>
    </source>
</evidence>
<dbReference type="CDD" id="cd01465">
    <property type="entry name" value="vWA_subgroup"/>
    <property type="match status" value="1"/>
</dbReference>
<dbReference type="RefSeq" id="WP_039190142.1">
    <property type="nucleotide sequence ID" value="NZ_CAUFSP010000013.1"/>
</dbReference>
<keyword evidence="4" id="KW-1185">Reference proteome</keyword>
<dbReference type="Pfam" id="PF12034">
    <property type="entry name" value="YfbK_C"/>
    <property type="match status" value="1"/>
</dbReference>
<proteinExistence type="predicted"/>
<dbReference type="SUPFAM" id="SSF53300">
    <property type="entry name" value="vWA-like"/>
    <property type="match status" value="1"/>
</dbReference>
<keyword evidence="1" id="KW-0732">Signal</keyword>
<evidence type="ECO:0000259" key="2">
    <source>
        <dbReference type="PROSITE" id="PS50234"/>
    </source>
</evidence>
<sequence>MKKKPIHKILLVSTLCVSSLVASGCSQKNPYAHTGNEYIIGAMQPQLAVNTQASPMTVDHNKYPTYTENSVKSVAQEPISTFSADVDTGSYTMMRSLLNRGTLPPSDSIRLEEWLNYFHYNYPKPVDYSPFSVATEIAPTPWNAHSKLLRIAIKATDINATALPPANLVFLIDVSGSMSDEDKLPLVKNSLKLLVNKMRDQDKLSIVIYSGETKTVLPPTSGKDKSDILSAINQLSAGGSTAGGSGIDLAYQMAEKGFIKNGINRIILATDGDFNVGITDTHQLEEKIKKKSKNGINLTTLGFGQGNYNDSLMMHIADVGNGNYAYIDSMQEAQKVLVEQLSSTMSVVANDLKLQVEFNPQQVKEYRLLGYEKRLLNQEDFSNDKVDAGDIGAGHTVTALYEIIPVGEKGWLEKSRYQHNTPSSDIKNNELALLRIRYKEPTLQKNKDADVSSEIRNDSKLIEIPLTKSQIKSSLSQASDDFRFASAVAALAQQLKNNGRYTGAFSIDDTINLARDAKGDDSLGLRAEFIQIATLAKNLSSTEK</sequence>
<dbReference type="EMBL" id="NQMS01000003">
    <property type="protein sequence ID" value="PAV96822.1"/>
    <property type="molecule type" value="Genomic_DNA"/>
</dbReference>
<name>A0A2A2MD17_9GAMM</name>
<dbReference type="Pfam" id="PF00092">
    <property type="entry name" value="VWA"/>
    <property type="match status" value="1"/>
</dbReference>
<dbReference type="InterPro" id="IPR022156">
    <property type="entry name" value="Uncharacterised_YfbK_N"/>
</dbReference>
<gene>
    <name evidence="3" type="ORF">CJD50_10280</name>
</gene>
<comment type="caution">
    <text evidence="3">The sequence shown here is derived from an EMBL/GenBank/DDBJ whole genome shotgun (WGS) entry which is preliminary data.</text>
</comment>
<dbReference type="AlphaFoldDB" id="A0A2A2MD17"/>
<dbReference type="Gene3D" id="3.40.50.410">
    <property type="entry name" value="von Willebrand factor, type A domain"/>
    <property type="match status" value="1"/>
</dbReference>
<dbReference type="InterPro" id="IPR051266">
    <property type="entry name" value="CLCR"/>
</dbReference>
<accession>A0A2A2MD17</accession>
<dbReference type="PROSITE" id="PS50234">
    <property type="entry name" value="VWFA"/>
    <property type="match status" value="1"/>
</dbReference>
<dbReference type="OrthoDB" id="9805121at2"/>
<dbReference type="PANTHER" id="PTHR10579:SF43">
    <property type="entry name" value="ZINC FINGER (C3HC4-TYPE RING FINGER) FAMILY PROTEIN"/>
    <property type="match status" value="1"/>
</dbReference>
<dbReference type="PROSITE" id="PS51257">
    <property type="entry name" value="PROKAR_LIPOPROTEIN"/>
    <property type="match status" value="1"/>
</dbReference>
<dbReference type="SMART" id="SM00327">
    <property type="entry name" value="VWA"/>
    <property type="match status" value="1"/>
</dbReference>